<comment type="caution">
    <text evidence="2">The sequence shown here is derived from an EMBL/GenBank/DDBJ whole genome shotgun (WGS) entry which is preliminary data.</text>
</comment>
<evidence type="ECO:0000256" key="1">
    <source>
        <dbReference type="SAM" id="SignalP"/>
    </source>
</evidence>
<dbReference type="AlphaFoldDB" id="A0A8S1PYP1"/>
<proteinExistence type="predicted"/>
<sequence>MLLCFGYSFLILMIIKIRNLKTFQNYQQLNSENINISSQITNFINKCMRIYIPVPNLVEREVKQDHKVEDYFGKNSEIQISLIQNNQDIIFLFTKMRNRLN</sequence>
<evidence type="ECO:0000313" key="2">
    <source>
        <dbReference type="EMBL" id="CAD8107699.1"/>
    </source>
</evidence>
<reference evidence="2" key="1">
    <citation type="submission" date="2021-01" db="EMBL/GenBank/DDBJ databases">
        <authorList>
            <consortium name="Genoscope - CEA"/>
            <person name="William W."/>
        </authorList>
    </citation>
    <scope>NUCLEOTIDE SEQUENCE</scope>
</reference>
<dbReference type="EMBL" id="CAJJDM010000137">
    <property type="protein sequence ID" value="CAD8107699.1"/>
    <property type="molecule type" value="Genomic_DNA"/>
</dbReference>
<accession>A0A8S1PYP1</accession>
<feature type="chain" id="PRO_5035882662" description="Transmembrane protein" evidence="1">
    <location>
        <begin position="20"/>
        <end position="101"/>
    </location>
</feature>
<name>A0A8S1PYP1_PARPR</name>
<feature type="signal peptide" evidence="1">
    <location>
        <begin position="1"/>
        <end position="19"/>
    </location>
</feature>
<gene>
    <name evidence="2" type="ORF">PPRIM_AZ9-3.1.T1340116</name>
</gene>
<protein>
    <recommendedName>
        <fullName evidence="4">Transmembrane protein</fullName>
    </recommendedName>
</protein>
<evidence type="ECO:0008006" key="4">
    <source>
        <dbReference type="Google" id="ProtNLM"/>
    </source>
</evidence>
<keyword evidence="1" id="KW-0732">Signal</keyword>
<evidence type="ECO:0000313" key="3">
    <source>
        <dbReference type="Proteomes" id="UP000688137"/>
    </source>
</evidence>
<dbReference type="Proteomes" id="UP000688137">
    <property type="component" value="Unassembled WGS sequence"/>
</dbReference>
<keyword evidence="3" id="KW-1185">Reference proteome</keyword>
<organism evidence="2 3">
    <name type="scientific">Paramecium primaurelia</name>
    <dbReference type="NCBI Taxonomy" id="5886"/>
    <lineage>
        <taxon>Eukaryota</taxon>
        <taxon>Sar</taxon>
        <taxon>Alveolata</taxon>
        <taxon>Ciliophora</taxon>
        <taxon>Intramacronucleata</taxon>
        <taxon>Oligohymenophorea</taxon>
        <taxon>Peniculida</taxon>
        <taxon>Parameciidae</taxon>
        <taxon>Paramecium</taxon>
    </lineage>
</organism>